<dbReference type="AlphaFoldDB" id="A0A183DH83"/>
<evidence type="ECO:0000313" key="2">
    <source>
        <dbReference type="EMBL" id="VDK60714.1"/>
    </source>
</evidence>
<protein>
    <submittedName>
        <fullName evidence="4">Secreted protein</fullName>
    </submittedName>
</protein>
<organism evidence="4">
    <name type="scientific">Gongylonema pulchrum</name>
    <dbReference type="NCBI Taxonomy" id="637853"/>
    <lineage>
        <taxon>Eukaryota</taxon>
        <taxon>Metazoa</taxon>
        <taxon>Ecdysozoa</taxon>
        <taxon>Nematoda</taxon>
        <taxon>Chromadorea</taxon>
        <taxon>Rhabditida</taxon>
        <taxon>Spirurina</taxon>
        <taxon>Spiruromorpha</taxon>
        <taxon>Spiruroidea</taxon>
        <taxon>Gongylonematidae</taxon>
        <taxon>Gongylonema</taxon>
    </lineage>
</organism>
<dbReference type="WBParaSite" id="GPUH_0000808301-mRNA-1">
    <property type="protein sequence ID" value="GPUH_0000808301-mRNA-1"/>
    <property type="gene ID" value="GPUH_0000808301"/>
</dbReference>
<accession>A0A183DH83</accession>
<proteinExistence type="predicted"/>
<dbReference type="EMBL" id="UYRT01022623">
    <property type="protein sequence ID" value="VDK60714.1"/>
    <property type="molecule type" value="Genomic_DNA"/>
</dbReference>
<reference evidence="4" key="1">
    <citation type="submission" date="2016-06" db="UniProtKB">
        <authorList>
            <consortium name="WormBaseParasite"/>
        </authorList>
    </citation>
    <scope>IDENTIFICATION</scope>
</reference>
<keyword evidence="3" id="KW-1185">Reference proteome</keyword>
<sequence>MFVSCLALIIDFPIKEILANKESADFGRYAEGNASTAVYATTTSTPSSRARKKKRRPNEQDEVEAALLAACQASSSTSAISDASSVEGSPAKRKKSVCFQVFANARLIFG</sequence>
<dbReference type="Proteomes" id="UP000271098">
    <property type="component" value="Unassembled WGS sequence"/>
</dbReference>
<evidence type="ECO:0000313" key="4">
    <source>
        <dbReference type="WBParaSite" id="GPUH_0000808301-mRNA-1"/>
    </source>
</evidence>
<gene>
    <name evidence="2" type="ORF">GPUH_LOCUS8075</name>
</gene>
<name>A0A183DH83_9BILA</name>
<feature type="region of interest" description="Disordered" evidence="1">
    <location>
        <begin position="40"/>
        <end position="59"/>
    </location>
</feature>
<evidence type="ECO:0000256" key="1">
    <source>
        <dbReference type="SAM" id="MobiDB-lite"/>
    </source>
</evidence>
<evidence type="ECO:0000313" key="3">
    <source>
        <dbReference type="Proteomes" id="UP000271098"/>
    </source>
</evidence>
<reference evidence="2 3" key="2">
    <citation type="submission" date="2018-11" db="EMBL/GenBank/DDBJ databases">
        <authorList>
            <consortium name="Pathogen Informatics"/>
        </authorList>
    </citation>
    <scope>NUCLEOTIDE SEQUENCE [LARGE SCALE GENOMIC DNA]</scope>
</reference>